<protein>
    <submittedName>
        <fullName evidence="2">Uncharacterized protein</fullName>
    </submittedName>
</protein>
<gene>
    <name evidence="2" type="ORF">L1049_025512</name>
</gene>
<evidence type="ECO:0000256" key="1">
    <source>
        <dbReference type="SAM" id="MobiDB-lite"/>
    </source>
</evidence>
<accession>A0AAP0R6F1</accession>
<comment type="caution">
    <text evidence="2">The sequence shown here is derived from an EMBL/GenBank/DDBJ whole genome shotgun (WGS) entry which is preliminary data.</text>
</comment>
<evidence type="ECO:0000313" key="2">
    <source>
        <dbReference type="EMBL" id="KAK9269939.1"/>
    </source>
</evidence>
<dbReference type="EMBL" id="JBBPBK010000014">
    <property type="protein sequence ID" value="KAK9269939.1"/>
    <property type="molecule type" value="Genomic_DNA"/>
</dbReference>
<name>A0AAP0R6F1_LIQFO</name>
<evidence type="ECO:0000313" key="3">
    <source>
        <dbReference type="Proteomes" id="UP001415857"/>
    </source>
</evidence>
<sequence length="110" mass="12097">MDLPHTQSPLSLGFHSRHASPSPPPSIADNSVLLQIDSTFLGQSNSVLPFQLQLLEQKRENFRDETGEGEREEEGFSLLGHHMCLKRQREGQSSSSSSSSSLNPPKRAIG</sequence>
<dbReference type="Proteomes" id="UP001415857">
    <property type="component" value="Unassembled WGS sequence"/>
</dbReference>
<reference evidence="2 3" key="1">
    <citation type="journal article" date="2024" name="Plant J.">
        <title>Genome sequences and population genomics reveal climatic adaptation and genomic divergence between two closely related sweetgum species.</title>
        <authorList>
            <person name="Xu W.Q."/>
            <person name="Ren C.Q."/>
            <person name="Zhang X.Y."/>
            <person name="Comes H.P."/>
            <person name="Liu X.H."/>
            <person name="Li Y.G."/>
            <person name="Kettle C.J."/>
            <person name="Jalonen R."/>
            <person name="Gaisberger H."/>
            <person name="Ma Y.Z."/>
            <person name="Qiu Y.X."/>
        </authorList>
    </citation>
    <scope>NUCLEOTIDE SEQUENCE [LARGE SCALE GENOMIC DNA]</scope>
    <source>
        <strain evidence="2">Hangzhou</strain>
    </source>
</reference>
<organism evidence="2 3">
    <name type="scientific">Liquidambar formosana</name>
    <name type="common">Formosan gum</name>
    <dbReference type="NCBI Taxonomy" id="63359"/>
    <lineage>
        <taxon>Eukaryota</taxon>
        <taxon>Viridiplantae</taxon>
        <taxon>Streptophyta</taxon>
        <taxon>Embryophyta</taxon>
        <taxon>Tracheophyta</taxon>
        <taxon>Spermatophyta</taxon>
        <taxon>Magnoliopsida</taxon>
        <taxon>eudicotyledons</taxon>
        <taxon>Gunneridae</taxon>
        <taxon>Pentapetalae</taxon>
        <taxon>Saxifragales</taxon>
        <taxon>Altingiaceae</taxon>
        <taxon>Liquidambar</taxon>
    </lineage>
</organism>
<proteinExistence type="predicted"/>
<feature type="region of interest" description="Disordered" evidence="1">
    <location>
        <begin position="61"/>
        <end position="110"/>
    </location>
</feature>
<feature type="compositionally biased region" description="Polar residues" evidence="1">
    <location>
        <begin position="1"/>
        <end position="10"/>
    </location>
</feature>
<dbReference type="AlphaFoldDB" id="A0AAP0R6F1"/>
<feature type="region of interest" description="Disordered" evidence="1">
    <location>
        <begin position="1"/>
        <end position="28"/>
    </location>
</feature>
<keyword evidence="3" id="KW-1185">Reference proteome</keyword>